<name>A0A4R0XCY3_9BURK</name>
<keyword evidence="2" id="KW-1185">Reference proteome</keyword>
<proteinExistence type="predicted"/>
<gene>
    <name evidence="1" type="ORF">BZM27_37415</name>
</gene>
<dbReference type="Proteomes" id="UP000294200">
    <property type="component" value="Unassembled WGS sequence"/>
</dbReference>
<dbReference type="EMBL" id="MWML01000209">
    <property type="protein sequence ID" value="TCG04907.1"/>
    <property type="molecule type" value="Genomic_DNA"/>
</dbReference>
<sequence>MHEISAWSGLDWGALPYESTLSIVWRFAWRNALTANVVWELSGISAARTYPPPFFGEALQDWGIKWLAERTGLKIPPQQEVRLIGGRNCVGEVLRRGLAICPVCARAAYHSFFFQLPFLDVCPIHDVPLTTRCLSCNAPLCHYDFTRQLFQPDWGCVECHGPIGGHMPDLRAFLDLREQAQVLERVFTPFVRWVEDVNRLGVGFERLTLCPHAPRRYARALVESAICMLRRPPRPAISPNFKVLCLNWHLRLRPPRPKVHITQSGAGDNAYDASSNLKEFLARFNTRVPSTPHERERCSRRESTSVLVYKATIRRIQQWLLERHVNLGLTTKLNVKPRFNQGRLVVEGWDIYELSYLLLRFWCEGGIGMDLTVSAKPSSGAHYVRPSFAMAGDRVLRIPLRVAILAAYGTVVCAVRSSELAGEFLTLPSIDHLERMLAYGYRTDSVCHTGLVIVPDIEDLMSRFPEICSKMDELWAENWQRMSVHRGFLRSHTDFQPAKRRPLL</sequence>
<dbReference type="AlphaFoldDB" id="A0A4R0XCY3"/>
<reference evidence="1 2" key="1">
    <citation type="submission" date="2017-02" db="EMBL/GenBank/DDBJ databases">
        <title>Paraburkholderia sophoroidis sp. nov. and Paraburkholderia steynii sp. nov. rhizobial symbionts of the fynbos legume Hypocalyptus sophoroides.</title>
        <authorList>
            <person name="Steenkamp E.T."/>
            <person name="Beukes C.W."/>
            <person name="Van Zyl E."/>
            <person name="Avontuur J."/>
            <person name="Chan W.Y."/>
            <person name="Hassen A."/>
            <person name="Palmer M."/>
            <person name="Mthombeni L."/>
            <person name="Phalane F."/>
            <person name="Sereme K."/>
            <person name="Venter S.N."/>
        </authorList>
    </citation>
    <scope>NUCLEOTIDE SEQUENCE [LARGE SCALE GENOMIC DNA]</scope>
    <source>
        <strain evidence="1 2">HC1.1ba</strain>
    </source>
</reference>
<organism evidence="1 2">
    <name type="scientific">Paraburkholderia steynii</name>
    <dbReference type="NCBI Taxonomy" id="1245441"/>
    <lineage>
        <taxon>Bacteria</taxon>
        <taxon>Pseudomonadati</taxon>
        <taxon>Pseudomonadota</taxon>
        <taxon>Betaproteobacteria</taxon>
        <taxon>Burkholderiales</taxon>
        <taxon>Burkholderiaceae</taxon>
        <taxon>Paraburkholderia</taxon>
    </lineage>
</organism>
<evidence type="ECO:0008006" key="3">
    <source>
        <dbReference type="Google" id="ProtNLM"/>
    </source>
</evidence>
<evidence type="ECO:0000313" key="1">
    <source>
        <dbReference type="EMBL" id="TCG04907.1"/>
    </source>
</evidence>
<comment type="caution">
    <text evidence="1">The sequence shown here is derived from an EMBL/GenBank/DDBJ whole genome shotgun (WGS) entry which is preliminary data.</text>
</comment>
<protein>
    <recommendedName>
        <fullName evidence="3">TniQ family protein</fullName>
    </recommendedName>
</protein>
<evidence type="ECO:0000313" key="2">
    <source>
        <dbReference type="Proteomes" id="UP000294200"/>
    </source>
</evidence>
<accession>A0A4R0XCY3</accession>